<feature type="coiled-coil region" evidence="3">
    <location>
        <begin position="268"/>
        <end position="295"/>
    </location>
</feature>
<keyword evidence="2 3" id="KW-0175">Coiled coil</keyword>
<dbReference type="VEuPathDB" id="VectorBase:ACUA006370"/>
<evidence type="ECO:0000313" key="6">
    <source>
        <dbReference type="Proteomes" id="UP000075883"/>
    </source>
</evidence>
<dbReference type="STRING" id="139723.A0A182M0C8"/>
<dbReference type="InterPro" id="IPR007327">
    <property type="entry name" value="TPD52"/>
</dbReference>
<feature type="compositionally biased region" description="Polar residues" evidence="4">
    <location>
        <begin position="1"/>
        <end position="18"/>
    </location>
</feature>
<dbReference type="Pfam" id="PF04201">
    <property type="entry name" value="TPD52"/>
    <property type="match status" value="2"/>
</dbReference>
<evidence type="ECO:0000256" key="1">
    <source>
        <dbReference type="ARBA" id="ARBA00005702"/>
    </source>
</evidence>
<dbReference type="PANTHER" id="PTHR19307">
    <property type="entry name" value="TUMOR PROTEIN D52"/>
    <property type="match status" value="1"/>
</dbReference>
<reference evidence="6" key="1">
    <citation type="submission" date="2013-09" db="EMBL/GenBank/DDBJ databases">
        <title>The Genome Sequence of Anopheles culicifacies species A.</title>
        <authorList>
            <consortium name="The Broad Institute Genomics Platform"/>
            <person name="Neafsey D.E."/>
            <person name="Besansky N."/>
            <person name="Howell P."/>
            <person name="Walton C."/>
            <person name="Young S.K."/>
            <person name="Zeng Q."/>
            <person name="Gargeya S."/>
            <person name="Fitzgerald M."/>
            <person name="Haas B."/>
            <person name="Abouelleil A."/>
            <person name="Allen A.W."/>
            <person name="Alvarado L."/>
            <person name="Arachchi H.M."/>
            <person name="Berlin A.M."/>
            <person name="Chapman S.B."/>
            <person name="Gainer-Dewar J."/>
            <person name="Goldberg J."/>
            <person name="Griggs A."/>
            <person name="Gujja S."/>
            <person name="Hansen M."/>
            <person name="Howarth C."/>
            <person name="Imamovic A."/>
            <person name="Ireland A."/>
            <person name="Larimer J."/>
            <person name="McCowan C."/>
            <person name="Murphy C."/>
            <person name="Pearson M."/>
            <person name="Poon T.W."/>
            <person name="Priest M."/>
            <person name="Roberts A."/>
            <person name="Saif S."/>
            <person name="Shea T."/>
            <person name="Sisk P."/>
            <person name="Sykes S."/>
            <person name="Wortman J."/>
            <person name="Nusbaum C."/>
            <person name="Birren B."/>
        </authorList>
    </citation>
    <scope>NUCLEOTIDE SEQUENCE [LARGE SCALE GENOMIC DNA]</scope>
    <source>
        <strain evidence="6">A-37</strain>
    </source>
</reference>
<dbReference type="EnsemblMetazoa" id="ACUA006370-RA">
    <property type="protein sequence ID" value="ACUA006370-PA"/>
    <property type="gene ID" value="ACUA006370"/>
</dbReference>
<proteinExistence type="inferred from homology"/>
<feature type="compositionally biased region" description="Low complexity" evidence="4">
    <location>
        <begin position="409"/>
        <end position="422"/>
    </location>
</feature>
<accession>A0A182M0C8</accession>
<feature type="compositionally biased region" description="Polar residues" evidence="4">
    <location>
        <begin position="133"/>
        <end position="147"/>
    </location>
</feature>
<dbReference type="PANTHER" id="PTHR19307:SF14">
    <property type="entry name" value="TUMOR PROTEIN D52"/>
    <property type="match status" value="1"/>
</dbReference>
<evidence type="ECO:0000256" key="2">
    <source>
        <dbReference type="ARBA" id="ARBA00023054"/>
    </source>
</evidence>
<sequence>MGESSDQAQPSAASRQNHQQQQQKELSSKMRVGEDDLPSLEYIEDPYIPKLDPNCFTPSLDEVYDIDEDDGLIDHEEQHWSDETERYLRSLTLDQILGVPSDDEDIDPTSEVELQTVETEFNPPLSSDEGDTSEQPSSRTSRRTGSVNDPGEREGVGIRFEPAGSEQSSPLRAGGGVVRNILASRLLLGGATNRRIRALFNRRKIRDVRVTFIDFSKPYLARISSGDNYKSFLNIGSAPDNSGKLSDASPVGSISSAEIANEFSGLSAEEQTAQREEWSQELARVEEEITTLRTVLQSKMRHASELKRKLGITVWKEITDDVSQGFKNVKESNVYQSVETKVGEITNVVTSAPIYQKTESALKTTAGKTTSVIGGIAGKMTQKLTEMKQSDSFRSFEERVGSAYENVRSKVSSRSSSVQSLSDIQNDERRSSVTTPTAIPEEKPIP</sequence>
<dbReference type="GO" id="GO:0005737">
    <property type="term" value="C:cytoplasm"/>
    <property type="evidence" value="ECO:0007669"/>
    <property type="project" value="TreeGrafter"/>
</dbReference>
<dbReference type="EMBL" id="AXCM01002335">
    <property type="status" value="NOT_ANNOTATED_CDS"/>
    <property type="molecule type" value="Genomic_DNA"/>
</dbReference>
<dbReference type="Proteomes" id="UP000075883">
    <property type="component" value="Unassembled WGS sequence"/>
</dbReference>
<keyword evidence="6" id="KW-1185">Reference proteome</keyword>
<organism evidence="5 6">
    <name type="scientific">Anopheles culicifacies</name>
    <dbReference type="NCBI Taxonomy" id="139723"/>
    <lineage>
        <taxon>Eukaryota</taxon>
        <taxon>Metazoa</taxon>
        <taxon>Ecdysozoa</taxon>
        <taxon>Arthropoda</taxon>
        <taxon>Hexapoda</taxon>
        <taxon>Insecta</taxon>
        <taxon>Pterygota</taxon>
        <taxon>Neoptera</taxon>
        <taxon>Endopterygota</taxon>
        <taxon>Diptera</taxon>
        <taxon>Nematocera</taxon>
        <taxon>Culicoidea</taxon>
        <taxon>Culicidae</taxon>
        <taxon>Anophelinae</taxon>
        <taxon>Anopheles</taxon>
        <taxon>culicifacies species complex</taxon>
    </lineage>
</organism>
<evidence type="ECO:0000256" key="4">
    <source>
        <dbReference type="SAM" id="MobiDB-lite"/>
    </source>
</evidence>
<dbReference type="AlphaFoldDB" id="A0A182M0C8"/>
<protein>
    <recommendedName>
        <fullName evidence="7">Tumor protein D54</fullName>
    </recommendedName>
</protein>
<feature type="compositionally biased region" description="Acidic residues" evidence="4">
    <location>
        <begin position="35"/>
        <end position="44"/>
    </location>
</feature>
<feature type="region of interest" description="Disordered" evidence="4">
    <location>
        <begin position="406"/>
        <end position="446"/>
    </location>
</feature>
<name>A0A182M0C8_9DIPT</name>
<evidence type="ECO:0008006" key="7">
    <source>
        <dbReference type="Google" id="ProtNLM"/>
    </source>
</evidence>
<feature type="region of interest" description="Disordered" evidence="4">
    <location>
        <begin position="1"/>
        <end position="50"/>
    </location>
</feature>
<evidence type="ECO:0000256" key="3">
    <source>
        <dbReference type="SAM" id="Coils"/>
    </source>
</evidence>
<reference evidence="5" key="2">
    <citation type="submission" date="2020-05" db="UniProtKB">
        <authorList>
            <consortium name="EnsemblMetazoa"/>
        </authorList>
    </citation>
    <scope>IDENTIFICATION</scope>
    <source>
        <strain evidence="5">A-37</strain>
    </source>
</reference>
<evidence type="ECO:0000313" key="5">
    <source>
        <dbReference type="EnsemblMetazoa" id="ACUA006370-PA"/>
    </source>
</evidence>
<comment type="similarity">
    <text evidence="1">Belongs to the TPD52 family.</text>
</comment>
<feature type="region of interest" description="Disordered" evidence="4">
    <location>
        <begin position="117"/>
        <end position="171"/>
    </location>
</feature>